<proteinExistence type="predicted"/>
<accession>A0A377DWW6</accession>
<evidence type="ECO:0000313" key="1">
    <source>
        <dbReference type="EMBL" id="STM40614.1"/>
    </source>
</evidence>
<dbReference type="Proteomes" id="UP000254429">
    <property type="component" value="Unassembled WGS sequence"/>
</dbReference>
<organism evidence="1 2">
    <name type="scientific">Escherichia coli</name>
    <dbReference type="NCBI Taxonomy" id="562"/>
    <lineage>
        <taxon>Bacteria</taxon>
        <taxon>Pseudomonadati</taxon>
        <taxon>Pseudomonadota</taxon>
        <taxon>Gammaproteobacteria</taxon>
        <taxon>Enterobacterales</taxon>
        <taxon>Enterobacteriaceae</taxon>
        <taxon>Escherichia</taxon>
    </lineage>
</organism>
<dbReference type="PANTHER" id="PTHR36699:SF1">
    <property type="entry name" value="L,D-TRANSPEPTIDASE YAFK-RELATED"/>
    <property type="match status" value="1"/>
</dbReference>
<protein>
    <submittedName>
        <fullName evidence="1">Membrane protein</fullName>
    </submittedName>
</protein>
<sequence length="84" mass="9800">MFGQPSVQVSIYPFRMTDANMKRHKYSNFKDFWEQLKPGYDYFEQTRKPPTVSVVNGRYVVSKPLSHEVVQPQLASNYTAPRGK</sequence>
<dbReference type="EMBL" id="UGFG01000001">
    <property type="protein sequence ID" value="STM40614.1"/>
    <property type="molecule type" value="Genomic_DNA"/>
</dbReference>
<dbReference type="AlphaFoldDB" id="A0A377DWW6"/>
<name>A0A377DWW6_ECOLX</name>
<evidence type="ECO:0000313" key="2">
    <source>
        <dbReference type="Proteomes" id="UP000254429"/>
    </source>
</evidence>
<dbReference type="PANTHER" id="PTHR36699">
    <property type="entry name" value="LD-TRANSPEPTIDASE"/>
    <property type="match status" value="1"/>
</dbReference>
<gene>
    <name evidence="1" type="primary">yafK_2</name>
    <name evidence="1" type="ORF">NCTC8500_04469</name>
</gene>
<reference evidence="1 2" key="1">
    <citation type="submission" date="2018-06" db="EMBL/GenBank/DDBJ databases">
        <authorList>
            <consortium name="Pathogen Informatics"/>
            <person name="Doyle S."/>
        </authorList>
    </citation>
    <scope>NUCLEOTIDE SEQUENCE [LARGE SCALE GENOMIC DNA]</scope>
    <source>
        <strain evidence="1 2">NCTC8500</strain>
    </source>
</reference>